<proteinExistence type="predicted"/>
<keyword evidence="1" id="KW-0812">Transmembrane</keyword>
<keyword evidence="1" id="KW-0472">Membrane</keyword>
<gene>
    <name evidence="2" type="ORF">B0H16DRAFT_1737519</name>
</gene>
<keyword evidence="3" id="KW-1185">Reference proteome</keyword>
<dbReference type="AlphaFoldDB" id="A0AAD7HL18"/>
<reference evidence="2" key="1">
    <citation type="submission" date="2023-03" db="EMBL/GenBank/DDBJ databases">
        <title>Massive genome expansion in bonnet fungi (Mycena s.s.) driven by repeated elements and novel gene families across ecological guilds.</title>
        <authorList>
            <consortium name="Lawrence Berkeley National Laboratory"/>
            <person name="Harder C.B."/>
            <person name="Miyauchi S."/>
            <person name="Viragh M."/>
            <person name="Kuo A."/>
            <person name="Thoen E."/>
            <person name="Andreopoulos B."/>
            <person name="Lu D."/>
            <person name="Skrede I."/>
            <person name="Drula E."/>
            <person name="Henrissat B."/>
            <person name="Morin E."/>
            <person name="Kohler A."/>
            <person name="Barry K."/>
            <person name="LaButti K."/>
            <person name="Morin E."/>
            <person name="Salamov A."/>
            <person name="Lipzen A."/>
            <person name="Mereny Z."/>
            <person name="Hegedus B."/>
            <person name="Baldrian P."/>
            <person name="Stursova M."/>
            <person name="Weitz H."/>
            <person name="Taylor A."/>
            <person name="Grigoriev I.V."/>
            <person name="Nagy L.G."/>
            <person name="Martin F."/>
            <person name="Kauserud H."/>
        </authorList>
    </citation>
    <scope>NUCLEOTIDE SEQUENCE</scope>
    <source>
        <strain evidence="2">CBHHK182m</strain>
    </source>
</reference>
<feature type="transmembrane region" description="Helical" evidence="1">
    <location>
        <begin position="46"/>
        <end position="70"/>
    </location>
</feature>
<feature type="transmembrane region" description="Helical" evidence="1">
    <location>
        <begin position="12"/>
        <end position="34"/>
    </location>
</feature>
<feature type="transmembrane region" description="Helical" evidence="1">
    <location>
        <begin position="162"/>
        <end position="182"/>
    </location>
</feature>
<keyword evidence="1" id="KW-1133">Transmembrane helix</keyword>
<dbReference type="Proteomes" id="UP001215598">
    <property type="component" value="Unassembled WGS sequence"/>
</dbReference>
<accession>A0AAD7HL18</accession>
<dbReference type="PANTHER" id="PTHR40465">
    <property type="entry name" value="CHROMOSOME 1, WHOLE GENOME SHOTGUN SEQUENCE"/>
    <property type="match status" value="1"/>
</dbReference>
<dbReference type="PANTHER" id="PTHR40465:SF1">
    <property type="entry name" value="DUF6534 DOMAIN-CONTAINING PROTEIN"/>
    <property type="match status" value="1"/>
</dbReference>
<organism evidence="2 3">
    <name type="scientific">Mycena metata</name>
    <dbReference type="NCBI Taxonomy" id="1033252"/>
    <lineage>
        <taxon>Eukaryota</taxon>
        <taxon>Fungi</taxon>
        <taxon>Dikarya</taxon>
        <taxon>Basidiomycota</taxon>
        <taxon>Agaricomycotina</taxon>
        <taxon>Agaricomycetes</taxon>
        <taxon>Agaricomycetidae</taxon>
        <taxon>Agaricales</taxon>
        <taxon>Marasmiineae</taxon>
        <taxon>Mycenaceae</taxon>
        <taxon>Mycena</taxon>
    </lineage>
</organism>
<evidence type="ECO:0000313" key="2">
    <source>
        <dbReference type="EMBL" id="KAJ7722791.1"/>
    </source>
</evidence>
<sequence length="197" mass="22116">MTTEAPELNATYGAFEIGVSVATFLYGIGTLQTYNYYRPFPNDSSFLRTAVAVLWFLELGQSICAAQLYSGTVTSYGRQPFQEIAAPPRSLMLEILFSSLSCTVGQLFFSDRIRRLSGHWLLMLVFCVLIMSHLVGDLFLMVQLWTSPSVVTALESKLRLENIVLAAMGPFVDILLAIFLCLHLRRLRGDGSVQFRW</sequence>
<comment type="caution">
    <text evidence="2">The sequence shown here is derived from an EMBL/GenBank/DDBJ whole genome shotgun (WGS) entry which is preliminary data.</text>
</comment>
<evidence type="ECO:0000256" key="1">
    <source>
        <dbReference type="SAM" id="Phobius"/>
    </source>
</evidence>
<name>A0AAD7HL18_9AGAR</name>
<dbReference type="EMBL" id="JARKIB010000216">
    <property type="protein sequence ID" value="KAJ7722791.1"/>
    <property type="molecule type" value="Genomic_DNA"/>
</dbReference>
<feature type="transmembrane region" description="Helical" evidence="1">
    <location>
        <begin position="121"/>
        <end position="142"/>
    </location>
</feature>
<evidence type="ECO:0000313" key="3">
    <source>
        <dbReference type="Proteomes" id="UP001215598"/>
    </source>
</evidence>
<protein>
    <submittedName>
        <fullName evidence="2">Uncharacterized protein</fullName>
    </submittedName>
</protein>